<dbReference type="GO" id="GO:0016020">
    <property type="term" value="C:membrane"/>
    <property type="evidence" value="ECO:0007669"/>
    <property type="project" value="GOC"/>
</dbReference>
<proteinExistence type="predicted"/>
<dbReference type="RefSeq" id="WP_058352573.1">
    <property type="nucleotide sequence ID" value="NZ_CABMMD010000151.1"/>
</dbReference>
<sequence>MGRLVIENYRIASERIPKEFDGIKIAYLSDLHSESLGRENEALLSAVDESVPDYVLFGGDLIVGKRDFSSEVALKLCQSLTEKYPVYMGMGNHEQKLMAYEETKDSSFPEYIEALEKMGVWILNNEAVTLRHGAGEVRLYGLTMDYKYYSKKWKAVTMESSYITENLGECDKERFSILLAHTPKYFEAYAKWGADLVLSGHVHGGIMILQGFGGVIAPDYDLFPEYDYGYFTNKESQMVLSRGLGAHTIKLRVFNPPELSILTLKKNRTGEGIQGSGLL</sequence>
<dbReference type="Pfam" id="PF00149">
    <property type="entry name" value="Metallophos"/>
    <property type="match status" value="1"/>
</dbReference>
<dbReference type="GO" id="GO:0009245">
    <property type="term" value="P:lipid A biosynthetic process"/>
    <property type="evidence" value="ECO:0007669"/>
    <property type="project" value="TreeGrafter"/>
</dbReference>
<evidence type="ECO:0000313" key="5">
    <source>
        <dbReference type="Proteomes" id="UP000054874"/>
    </source>
</evidence>
<name>A0A0V8QF68_9FIRM</name>
<dbReference type="Gene3D" id="3.60.21.10">
    <property type="match status" value="1"/>
</dbReference>
<dbReference type="SUPFAM" id="SSF56300">
    <property type="entry name" value="Metallo-dependent phosphatases"/>
    <property type="match status" value="1"/>
</dbReference>
<dbReference type="EMBL" id="LNAM01000151">
    <property type="protein sequence ID" value="KSV59186.1"/>
    <property type="molecule type" value="Genomic_DNA"/>
</dbReference>
<keyword evidence="5" id="KW-1185">Reference proteome</keyword>
<dbReference type="PANTHER" id="PTHR31302:SF31">
    <property type="entry name" value="PHOSPHODIESTERASE YAEI"/>
    <property type="match status" value="1"/>
</dbReference>
<evidence type="ECO:0000256" key="1">
    <source>
        <dbReference type="ARBA" id="ARBA00022723"/>
    </source>
</evidence>
<dbReference type="GO" id="GO:0046872">
    <property type="term" value="F:metal ion binding"/>
    <property type="evidence" value="ECO:0007669"/>
    <property type="project" value="UniProtKB-KW"/>
</dbReference>
<gene>
    <name evidence="4" type="ORF">ASU35_10105</name>
</gene>
<organism evidence="4 5">
    <name type="scientific">Acetivibrio ethanolgignens</name>
    <dbReference type="NCBI Taxonomy" id="290052"/>
    <lineage>
        <taxon>Bacteria</taxon>
        <taxon>Bacillati</taxon>
        <taxon>Bacillota</taxon>
        <taxon>Clostridia</taxon>
        <taxon>Eubacteriales</taxon>
        <taxon>Oscillospiraceae</taxon>
        <taxon>Acetivibrio</taxon>
    </lineage>
</organism>
<dbReference type="InterPro" id="IPR029052">
    <property type="entry name" value="Metallo-depent_PP-like"/>
</dbReference>
<evidence type="ECO:0000313" key="4">
    <source>
        <dbReference type="EMBL" id="KSV59186.1"/>
    </source>
</evidence>
<dbReference type="Proteomes" id="UP000054874">
    <property type="component" value="Unassembled WGS sequence"/>
</dbReference>
<dbReference type="InterPro" id="IPR004843">
    <property type="entry name" value="Calcineurin-like_PHP"/>
</dbReference>
<comment type="caution">
    <text evidence="4">The sequence shown here is derived from an EMBL/GenBank/DDBJ whole genome shotgun (WGS) entry which is preliminary data.</text>
</comment>
<keyword evidence="2" id="KW-0378">Hydrolase</keyword>
<dbReference type="STRING" id="290052.ASU35_10105"/>
<keyword evidence="1" id="KW-0479">Metal-binding</keyword>
<dbReference type="OrthoDB" id="9780884at2"/>
<dbReference type="InterPro" id="IPR051158">
    <property type="entry name" value="Metallophosphoesterase_sf"/>
</dbReference>
<reference evidence="4 5" key="1">
    <citation type="submission" date="2015-11" db="EMBL/GenBank/DDBJ databases">
        <title>Butyribacter intestini gen. nov., sp. nov., a butyric acid-producing bacterium of the family Lachnospiraceae isolated from the human faeces.</title>
        <authorList>
            <person name="Zou Y."/>
            <person name="Xue W."/>
            <person name="Luo G."/>
            <person name="Lv M."/>
        </authorList>
    </citation>
    <scope>NUCLEOTIDE SEQUENCE [LARGE SCALE GENOMIC DNA]</scope>
    <source>
        <strain evidence="4 5">ACET-33324</strain>
    </source>
</reference>
<dbReference type="AlphaFoldDB" id="A0A0V8QF68"/>
<evidence type="ECO:0000256" key="2">
    <source>
        <dbReference type="ARBA" id="ARBA00022801"/>
    </source>
</evidence>
<dbReference type="PANTHER" id="PTHR31302">
    <property type="entry name" value="TRANSMEMBRANE PROTEIN WITH METALLOPHOSPHOESTERASE DOMAIN-RELATED"/>
    <property type="match status" value="1"/>
</dbReference>
<dbReference type="GO" id="GO:0008758">
    <property type="term" value="F:UDP-2,3-diacylglucosamine hydrolase activity"/>
    <property type="evidence" value="ECO:0007669"/>
    <property type="project" value="TreeGrafter"/>
</dbReference>
<feature type="domain" description="Calcineurin-like phosphoesterase" evidence="3">
    <location>
        <begin position="23"/>
        <end position="204"/>
    </location>
</feature>
<accession>A0A0V8QF68</accession>
<protein>
    <recommendedName>
        <fullName evidence="3">Calcineurin-like phosphoesterase domain-containing protein</fullName>
    </recommendedName>
</protein>
<evidence type="ECO:0000259" key="3">
    <source>
        <dbReference type="Pfam" id="PF00149"/>
    </source>
</evidence>